<dbReference type="InterPro" id="IPR005135">
    <property type="entry name" value="Endo/exonuclease/phosphatase"/>
</dbReference>
<dbReference type="InterPro" id="IPR037493">
    <property type="entry name" value="ExoIII-like"/>
</dbReference>
<dbReference type="PROSITE" id="PS00727">
    <property type="entry name" value="AP_NUCLEASE_F1_2"/>
    <property type="match status" value="1"/>
</dbReference>
<keyword evidence="5 8" id="KW-0378">Hydrolase</keyword>
<organism evidence="8 9">
    <name type="scientific">Vibrio porteresiae DSM 19223</name>
    <dbReference type="NCBI Taxonomy" id="1123496"/>
    <lineage>
        <taxon>Bacteria</taxon>
        <taxon>Pseudomonadati</taxon>
        <taxon>Pseudomonadota</taxon>
        <taxon>Gammaproteobacteria</taxon>
        <taxon>Vibrionales</taxon>
        <taxon>Vibrionaceae</taxon>
        <taxon>Vibrio</taxon>
    </lineage>
</organism>
<evidence type="ECO:0000256" key="5">
    <source>
        <dbReference type="ARBA" id="ARBA00022801"/>
    </source>
</evidence>
<reference evidence="8 9" key="1">
    <citation type="submission" date="2023-11" db="EMBL/GenBank/DDBJ databases">
        <title>Plant-associative lifestyle of Vibrio porteresiae and its evolutionary dynamics.</title>
        <authorList>
            <person name="Rameshkumar N."/>
            <person name="Kirti K."/>
        </authorList>
    </citation>
    <scope>NUCLEOTIDE SEQUENCE [LARGE SCALE GENOMIC DNA]</scope>
    <source>
        <strain evidence="8 9">MSSRF30</strain>
    </source>
</reference>
<dbReference type="PROSITE" id="PS00726">
    <property type="entry name" value="AP_NUCLEASE_F1_1"/>
    <property type="match status" value="1"/>
</dbReference>
<proteinExistence type="inferred from homology"/>
<evidence type="ECO:0000313" key="9">
    <source>
        <dbReference type="Proteomes" id="UP001304071"/>
    </source>
</evidence>
<dbReference type="RefSeq" id="WP_261892939.1">
    <property type="nucleotide sequence ID" value="NZ_AP024895.1"/>
</dbReference>
<dbReference type="InterPro" id="IPR036691">
    <property type="entry name" value="Endo/exonu/phosph_ase_sf"/>
</dbReference>
<feature type="domain" description="Endonuclease/exonuclease/phosphatase" evidence="7">
    <location>
        <begin position="4"/>
        <end position="260"/>
    </location>
</feature>
<dbReference type="NCBIfam" id="TIGR00633">
    <property type="entry name" value="xth"/>
    <property type="match status" value="1"/>
</dbReference>
<evidence type="ECO:0000256" key="2">
    <source>
        <dbReference type="ARBA" id="ARBA00001946"/>
    </source>
</evidence>
<keyword evidence="4" id="KW-0479">Metal-binding</keyword>
<dbReference type="PANTHER" id="PTHR43250">
    <property type="entry name" value="EXODEOXYRIBONUCLEASE III"/>
    <property type="match status" value="1"/>
</dbReference>
<dbReference type="PROSITE" id="PS51435">
    <property type="entry name" value="AP_NUCLEASE_F1_4"/>
    <property type="match status" value="1"/>
</dbReference>
<comment type="similarity">
    <text evidence="3">Belongs to the DNA repair enzymes AP/ExoA family.</text>
</comment>
<sequence>MKVVSFNINGLRARLHQLQALIDKHNPDVIGLQEIKVHDEAFPVADVEAMGYKVYFHGQKAHYGVALLCKQEPITIQKGFPSDSEEHQKRMIIATFADENGDKVTVMNGYFPQGDNINHEVKFPYKRQFYSDLMSYLDEYHQPDEQIIVMGDINISPLDLDIGIGEPNRKRWLQTGKCSFQPEEREWLQRLLDWGFVDTFRQVHPEVDDQFSWFDYRSRGFDDNRGLRIDVILATPPLAKKCLESGIDYPLRGIEKPSDHAPIWSVFSNQ</sequence>
<evidence type="ECO:0000256" key="4">
    <source>
        <dbReference type="ARBA" id="ARBA00022723"/>
    </source>
</evidence>
<protein>
    <submittedName>
        <fullName evidence="8">Exodeoxyribonuclease III</fullName>
        <ecNumber evidence="8">3.1.11.2</ecNumber>
    </submittedName>
</protein>
<dbReference type="NCBIfam" id="TIGR00195">
    <property type="entry name" value="exoDNase_III"/>
    <property type="match status" value="1"/>
</dbReference>
<dbReference type="PANTHER" id="PTHR43250:SF2">
    <property type="entry name" value="EXODEOXYRIBONUCLEASE III"/>
    <property type="match status" value="1"/>
</dbReference>
<dbReference type="InterPro" id="IPR020847">
    <property type="entry name" value="AP_endonuclease_F1_BS"/>
</dbReference>
<comment type="cofactor">
    <cofactor evidence="1">
        <name>Mn(2+)</name>
        <dbReference type="ChEBI" id="CHEBI:29035"/>
    </cofactor>
</comment>
<dbReference type="InterPro" id="IPR020848">
    <property type="entry name" value="AP_endonuclease_F1_CS"/>
</dbReference>
<dbReference type="EMBL" id="CP138203">
    <property type="protein sequence ID" value="WPC73131.1"/>
    <property type="molecule type" value="Genomic_DNA"/>
</dbReference>
<evidence type="ECO:0000256" key="6">
    <source>
        <dbReference type="ARBA" id="ARBA00022842"/>
    </source>
</evidence>
<evidence type="ECO:0000313" key="8">
    <source>
        <dbReference type="EMBL" id="WPC73131.1"/>
    </source>
</evidence>
<dbReference type="GO" id="GO:0008311">
    <property type="term" value="F:double-stranded DNA 3'-5' DNA exonuclease activity"/>
    <property type="evidence" value="ECO:0007669"/>
    <property type="project" value="UniProtKB-EC"/>
</dbReference>
<dbReference type="SUPFAM" id="SSF56219">
    <property type="entry name" value="DNase I-like"/>
    <property type="match status" value="1"/>
</dbReference>
<evidence type="ECO:0000256" key="3">
    <source>
        <dbReference type="ARBA" id="ARBA00007092"/>
    </source>
</evidence>
<keyword evidence="6" id="KW-0460">Magnesium</keyword>
<dbReference type="Pfam" id="PF03372">
    <property type="entry name" value="Exo_endo_phos"/>
    <property type="match status" value="1"/>
</dbReference>
<name>A0ABZ0QAY7_9VIBR</name>
<dbReference type="Proteomes" id="UP001304071">
    <property type="component" value="Chromosome 1"/>
</dbReference>
<comment type="cofactor">
    <cofactor evidence="2">
        <name>Mg(2+)</name>
        <dbReference type="ChEBI" id="CHEBI:18420"/>
    </cofactor>
</comment>
<accession>A0ABZ0QAY7</accession>
<dbReference type="CDD" id="cd09086">
    <property type="entry name" value="ExoIII-like_AP-endo"/>
    <property type="match status" value="1"/>
</dbReference>
<keyword evidence="9" id="KW-1185">Reference proteome</keyword>
<dbReference type="NCBIfam" id="NF008733">
    <property type="entry name" value="PRK11756.1"/>
    <property type="match status" value="1"/>
</dbReference>
<evidence type="ECO:0000256" key="1">
    <source>
        <dbReference type="ARBA" id="ARBA00001936"/>
    </source>
</evidence>
<dbReference type="Gene3D" id="3.60.10.10">
    <property type="entry name" value="Endonuclease/exonuclease/phosphatase"/>
    <property type="match status" value="1"/>
</dbReference>
<dbReference type="InterPro" id="IPR004808">
    <property type="entry name" value="AP_endonuc_1"/>
</dbReference>
<dbReference type="EC" id="3.1.11.2" evidence="8"/>
<evidence type="ECO:0000259" key="7">
    <source>
        <dbReference type="Pfam" id="PF03372"/>
    </source>
</evidence>
<gene>
    <name evidence="8" type="primary">xthA</name>
    <name evidence="8" type="ORF">R8Z52_13530</name>
</gene>